<reference evidence="1" key="1">
    <citation type="submission" date="2019-05" db="EMBL/GenBank/DDBJ databases">
        <title>The de novo reference genome and transcriptome assemblies of the wild tomato species Solanum chilense.</title>
        <authorList>
            <person name="Stam R."/>
            <person name="Nosenko T."/>
            <person name="Hoerger A.C."/>
            <person name="Stephan W."/>
            <person name="Seidel M.A."/>
            <person name="Kuhn J.M.M."/>
            <person name="Haberer G."/>
            <person name="Tellier A."/>
        </authorList>
    </citation>
    <scope>NUCLEOTIDE SEQUENCE</scope>
    <source>
        <tissue evidence="1">Mature leaves</tissue>
    </source>
</reference>
<dbReference type="EMBL" id="RXGB01018618">
    <property type="protein sequence ID" value="TMW82429.1"/>
    <property type="molecule type" value="Genomic_DNA"/>
</dbReference>
<sequence length="174" mass="19824">VVHPWITLTEKELQMPYLITLGLVETIFDPVVDRVKIVLAGEITIKLLLLLVQDDTKGIPLLDDVVALYVRSMSDEATMSGGKNMSQLRDDFVWYDDMIDYVRGIRPTRGGMDWIDAERILTVMNISGNHLVTVEILLHEGLINFYDYNQVATENDKFFTLIQPVFGVLPKLLK</sequence>
<feature type="non-terminal residue" evidence="1">
    <location>
        <position position="1"/>
    </location>
</feature>
<gene>
    <name evidence="1" type="ORF">EJD97_005981</name>
</gene>
<proteinExistence type="predicted"/>
<protein>
    <submittedName>
        <fullName evidence="1">Uncharacterized protein</fullName>
    </submittedName>
</protein>
<comment type="caution">
    <text evidence="1">The sequence shown here is derived from an EMBL/GenBank/DDBJ whole genome shotgun (WGS) entry which is preliminary data.</text>
</comment>
<name>A0A6N2AKW4_SOLCI</name>
<organism evidence="1">
    <name type="scientific">Solanum chilense</name>
    <name type="common">Tomato</name>
    <name type="synonym">Lycopersicon chilense</name>
    <dbReference type="NCBI Taxonomy" id="4083"/>
    <lineage>
        <taxon>Eukaryota</taxon>
        <taxon>Viridiplantae</taxon>
        <taxon>Streptophyta</taxon>
        <taxon>Embryophyta</taxon>
        <taxon>Tracheophyta</taxon>
        <taxon>Spermatophyta</taxon>
        <taxon>Magnoliopsida</taxon>
        <taxon>eudicotyledons</taxon>
        <taxon>Gunneridae</taxon>
        <taxon>Pentapetalae</taxon>
        <taxon>asterids</taxon>
        <taxon>lamiids</taxon>
        <taxon>Solanales</taxon>
        <taxon>Solanaceae</taxon>
        <taxon>Solanoideae</taxon>
        <taxon>Solaneae</taxon>
        <taxon>Solanum</taxon>
        <taxon>Solanum subgen. Lycopersicon</taxon>
    </lineage>
</organism>
<accession>A0A6N2AKW4</accession>
<evidence type="ECO:0000313" key="1">
    <source>
        <dbReference type="EMBL" id="TMW82429.1"/>
    </source>
</evidence>
<dbReference type="AlphaFoldDB" id="A0A6N2AKW4"/>